<gene>
    <name evidence="3" type="ORF">TWF718_006062</name>
</gene>
<dbReference type="PANTHER" id="PTHR21310">
    <property type="entry name" value="AMINOGLYCOSIDE PHOSPHOTRANSFERASE-RELATED-RELATED"/>
    <property type="match status" value="1"/>
</dbReference>
<comment type="caution">
    <text evidence="3">The sequence shown here is derived from an EMBL/GenBank/DDBJ whole genome shotgun (WGS) entry which is preliminary data.</text>
</comment>
<accession>A0AAN8N8R5</accession>
<dbReference type="Pfam" id="PF01636">
    <property type="entry name" value="APH"/>
    <property type="match status" value="1"/>
</dbReference>
<reference evidence="3 4" key="1">
    <citation type="submission" date="2019-10" db="EMBL/GenBank/DDBJ databases">
        <authorList>
            <person name="Palmer J.M."/>
        </authorList>
    </citation>
    <scope>NUCLEOTIDE SEQUENCE [LARGE SCALE GENOMIC DNA]</scope>
    <source>
        <strain evidence="3 4">TWF718</strain>
    </source>
</reference>
<name>A0AAN8N8R5_9PEZI</name>
<protein>
    <recommendedName>
        <fullName evidence="2">Aminoglycoside phosphotransferase domain-containing protein</fullName>
    </recommendedName>
</protein>
<sequence length="371" mass="42121">MPHSDSPAPESASFPDLPPSPALSSSSFCSSSSSSISPEQQSQLDKNFTNMSPANSDEAIKRLTDDELKSFISDLRDHIRGSQKGHYQKCTRVIRISQGYVTKSYGENWGKDAIAGIELARELGVRVPAIERILEYNEIDDKGFEIVQQYVPGKTLKELWTDLSLEETIRLAFQLRGMLRIMHQKTNDCIGSCYSLKCRTYYLESELGLPRACKAEEIGKVVNFWSNYEGLPKICWVKKSVEEHERACAIGPVSLDCPAVFTHHDLAPRNMIVDPKGDLWLVDWDYAGWYPAYFDRASMDHFMLQFGEWSSNDRLRWDIFCSIATESKWEEQAKAVNTMLSWMACTSGNHRIPCVQAGVTLRDPQFSSRME</sequence>
<dbReference type="PANTHER" id="PTHR21310:SF39">
    <property type="entry name" value="AMINOGLYCOSIDE PHOSPHOTRANSFERASE DOMAIN-CONTAINING PROTEIN"/>
    <property type="match status" value="1"/>
</dbReference>
<dbReference type="InterPro" id="IPR051678">
    <property type="entry name" value="AGP_Transferase"/>
</dbReference>
<feature type="compositionally biased region" description="Low complexity" evidence="1">
    <location>
        <begin position="22"/>
        <end position="38"/>
    </location>
</feature>
<evidence type="ECO:0000313" key="3">
    <source>
        <dbReference type="EMBL" id="KAK6348255.1"/>
    </source>
</evidence>
<dbReference type="InterPro" id="IPR011009">
    <property type="entry name" value="Kinase-like_dom_sf"/>
</dbReference>
<dbReference type="AlphaFoldDB" id="A0AAN8N8R5"/>
<proteinExistence type="predicted"/>
<evidence type="ECO:0000313" key="4">
    <source>
        <dbReference type="Proteomes" id="UP001313282"/>
    </source>
</evidence>
<organism evidence="3 4">
    <name type="scientific">Orbilia javanica</name>
    <dbReference type="NCBI Taxonomy" id="47235"/>
    <lineage>
        <taxon>Eukaryota</taxon>
        <taxon>Fungi</taxon>
        <taxon>Dikarya</taxon>
        <taxon>Ascomycota</taxon>
        <taxon>Pezizomycotina</taxon>
        <taxon>Orbiliomycetes</taxon>
        <taxon>Orbiliales</taxon>
        <taxon>Orbiliaceae</taxon>
        <taxon>Orbilia</taxon>
    </lineage>
</organism>
<evidence type="ECO:0000259" key="2">
    <source>
        <dbReference type="Pfam" id="PF01636"/>
    </source>
</evidence>
<dbReference type="Proteomes" id="UP001313282">
    <property type="component" value="Unassembled WGS sequence"/>
</dbReference>
<dbReference type="InterPro" id="IPR002575">
    <property type="entry name" value="Aminoglycoside_PTrfase"/>
</dbReference>
<keyword evidence="4" id="KW-1185">Reference proteome</keyword>
<dbReference type="EMBL" id="JAVHNR010000003">
    <property type="protein sequence ID" value="KAK6348255.1"/>
    <property type="molecule type" value="Genomic_DNA"/>
</dbReference>
<evidence type="ECO:0000256" key="1">
    <source>
        <dbReference type="SAM" id="MobiDB-lite"/>
    </source>
</evidence>
<dbReference type="SUPFAM" id="SSF56112">
    <property type="entry name" value="Protein kinase-like (PK-like)"/>
    <property type="match status" value="1"/>
</dbReference>
<feature type="compositionally biased region" description="Polar residues" evidence="1">
    <location>
        <begin position="39"/>
        <end position="54"/>
    </location>
</feature>
<feature type="domain" description="Aminoglycoside phosphotransferase" evidence="2">
    <location>
        <begin position="120"/>
        <end position="299"/>
    </location>
</feature>
<feature type="region of interest" description="Disordered" evidence="1">
    <location>
        <begin position="1"/>
        <end position="54"/>
    </location>
</feature>
<dbReference type="Gene3D" id="3.90.1200.10">
    <property type="match status" value="1"/>
</dbReference>